<feature type="compositionally biased region" description="Basic and acidic residues" evidence="1">
    <location>
        <begin position="544"/>
        <end position="553"/>
    </location>
</feature>
<feature type="compositionally biased region" description="Polar residues" evidence="1">
    <location>
        <begin position="597"/>
        <end position="608"/>
    </location>
</feature>
<reference evidence="2 3" key="1">
    <citation type="journal article" date="2016" name="Mol. Biol. Evol.">
        <title>Comparative Genomics of Early-Diverging Mushroom-Forming Fungi Provides Insights into the Origins of Lignocellulose Decay Capabilities.</title>
        <authorList>
            <person name="Nagy L.G."/>
            <person name="Riley R."/>
            <person name="Tritt A."/>
            <person name="Adam C."/>
            <person name="Daum C."/>
            <person name="Floudas D."/>
            <person name="Sun H."/>
            <person name="Yadav J.S."/>
            <person name="Pangilinan J."/>
            <person name="Larsson K.H."/>
            <person name="Matsuura K."/>
            <person name="Barry K."/>
            <person name="Labutti K."/>
            <person name="Kuo R."/>
            <person name="Ohm R.A."/>
            <person name="Bhattacharya S.S."/>
            <person name="Shirouzu T."/>
            <person name="Yoshinaga Y."/>
            <person name="Martin F.M."/>
            <person name="Grigoriev I.V."/>
            <person name="Hibbett D.S."/>
        </authorList>
    </citation>
    <scope>NUCLEOTIDE SEQUENCE [LARGE SCALE GENOMIC DNA]</scope>
    <source>
        <strain evidence="2 3">HHB9708</strain>
    </source>
</reference>
<feature type="region of interest" description="Disordered" evidence="1">
    <location>
        <begin position="530"/>
        <end position="553"/>
    </location>
</feature>
<dbReference type="AlphaFoldDB" id="A0A164PIJ7"/>
<dbReference type="EMBL" id="KV419433">
    <property type="protein sequence ID" value="KZS88763.1"/>
    <property type="molecule type" value="Genomic_DNA"/>
</dbReference>
<name>A0A164PIJ7_9AGAM</name>
<keyword evidence="3" id="KW-1185">Reference proteome</keyword>
<proteinExistence type="predicted"/>
<feature type="region of interest" description="Disordered" evidence="1">
    <location>
        <begin position="590"/>
        <end position="670"/>
    </location>
</feature>
<evidence type="ECO:0000313" key="3">
    <source>
        <dbReference type="Proteomes" id="UP000076722"/>
    </source>
</evidence>
<evidence type="ECO:0000256" key="1">
    <source>
        <dbReference type="SAM" id="MobiDB-lite"/>
    </source>
</evidence>
<organism evidence="2 3">
    <name type="scientific">Sistotremastrum niveocremeum HHB9708</name>
    <dbReference type="NCBI Taxonomy" id="1314777"/>
    <lineage>
        <taxon>Eukaryota</taxon>
        <taxon>Fungi</taxon>
        <taxon>Dikarya</taxon>
        <taxon>Basidiomycota</taxon>
        <taxon>Agaricomycotina</taxon>
        <taxon>Agaricomycetes</taxon>
        <taxon>Sistotremastrales</taxon>
        <taxon>Sistotremastraceae</taxon>
        <taxon>Sertulicium</taxon>
        <taxon>Sertulicium niveocremeum</taxon>
    </lineage>
</organism>
<dbReference type="Proteomes" id="UP000076722">
    <property type="component" value="Unassembled WGS sequence"/>
</dbReference>
<gene>
    <name evidence="2" type="ORF">SISNIDRAFT_459388</name>
</gene>
<accession>A0A164PIJ7</accession>
<evidence type="ECO:0000313" key="2">
    <source>
        <dbReference type="EMBL" id="KZS88763.1"/>
    </source>
</evidence>
<sequence length="670" mass="75619">MVAALRHCKPLATDPPNTYSLRYALFLASVREWKAGGYTDNDFITDTLDTEVQSSTFECCLMWSEDLRTDEADVDDVIPALLKGREQRYIPRICAFAARTGTIEAQRRSLIDILVHVRGGFSRDAADARELPRTSLAGFYSILDASFHGSSKDAQQIRRIRSLSPAQLEALSFFINLLPDDFRVDETYRLLIGLFFLAVLKLRTSKDWNYKSDVVYAQISQNIYHALMRWDPFALPRQAIANGPSDTQGSVTRLERPLDVVTSIREELERISDIGSEIPLPTLVAWGLADSPAFRTLRSDFPPLEATPVQLAFPRIEDNAVILSRLIPLIPEWQEYDGQSAAWNRTLPIEPLSLASRISILEFYVQWPGPLPNDAYELAKEFVEGKEMDILDHFNRLLHALPSRNSSQLESEGNALHFILRVLGFIRPILETGDMRGPKISEHQLDMNDIVLRQVLLKGPSFDRLLNHFDFKDLSTMLFYLQRMPNHSRFTASYLANLLMSDKVARLEQEELEVLKTQIANVLADLCTADDTSSTKSEEESEERQDADSRRAQEFSSLERLGITGESFLLCVRSLTEKLPVPVDGDWALRLPPLPDSPQTASRTSFDSNDPHPEHEKNPEVQLPVGRERRSSTPSSIHINMGDEVALGDLDGHEPPIEEDPAGNALKLRL</sequence>
<feature type="compositionally biased region" description="Basic and acidic residues" evidence="1">
    <location>
        <begin position="609"/>
        <end position="619"/>
    </location>
</feature>
<protein>
    <submittedName>
        <fullName evidence="2">Uncharacterized protein</fullName>
    </submittedName>
</protein>